<sequence length="177" mass="19937">MPPVVSYPTPHQPIAALYGDHHGWLVGWLRARLGCSQQAADMAQDTFIRLLTADPQKAVVTQLNEPRHFLVTIAKRVMIDSFRRRALEQAYLQALAEQPEALGISPEERWILLETLQRLDAMLDGLGRKVKRAFLLSQLQGLPYKDIAEQLQVSVSSVTKYVAKATEQCLFFALDNP</sequence>
<dbReference type="Proteomes" id="UP001155163">
    <property type="component" value="Unassembled WGS sequence"/>
</dbReference>
<name>A0ABT0JH74_9PSED</name>
<dbReference type="InterPro" id="IPR007627">
    <property type="entry name" value="RNA_pol_sigma70_r2"/>
</dbReference>
<evidence type="ECO:0000256" key="1">
    <source>
        <dbReference type="ARBA" id="ARBA00010641"/>
    </source>
</evidence>
<proteinExistence type="inferred from homology"/>
<dbReference type="Pfam" id="PF04542">
    <property type="entry name" value="Sigma70_r2"/>
    <property type="match status" value="1"/>
</dbReference>
<dbReference type="NCBIfam" id="NF007232">
    <property type="entry name" value="PRK09651.1"/>
    <property type="match status" value="1"/>
</dbReference>
<reference evidence="7 8" key="1">
    <citation type="journal article" date="2022" name="Int. J. Syst. Evol. Microbiol.">
        <title>Pseudomonas aegrilactucae sp. nov. and Pseudomonas morbosilactucae sp. nov., pathogens causing bacterial rot of lettuce in Japan.</title>
        <authorList>
            <person name="Sawada H."/>
            <person name="Fujikawa T."/>
            <person name="Satou M."/>
        </authorList>
    </citation>
    <scope>NUCLEOTIDE SEQUENCE [LARGE SCALE GENOMIC DNA]</scope>
    <source>
        <strain evidence="7 8">MAFF 302046</strain>
    </source>
</reference>
<keyword evidence="8" id="KW-1185">Reference proteome</keyword>
<keyword evidence="4" id="KW-0804">Transcription</keyword>
<evidence type="ECO:0000256" key="2">
    <source>
        <dbReference type="ARBA" id="ARBA00023015"/>
    </source>
</evidence>
<dbReference type="RefSeq" id="WP_123335059.1">
    <property type="nucleotide sequence ID" value="NZ_JALQCX010000025.1"/>
</dbReference>
<accession>A0ABT0JH74</accession>
<dbReference type="PANTHER" id="PTHR43133:SF63">
    <property type="entry name" value="RNA POLYMERASE SIGMA FACTOR FECI-RELATED"/>
    <property type="match status" value="1"/>
</dbReference>
<dbReference type="InterPro" id="IPR013324">
    <property type="entry name" value="RNA_pol_sigma_r3/r4-like"/>
</dbReference>
<dbReference type="EMBL" id="JALQCX010000025">
    <property type="protein sequence ID" value="MCK9815267.1"/>
    <property type="molecule type" value="Genomic_DNA"/>
</dbReference>
<evidence type="ECO:0000256" key="4">
    <source>
        <dbReference type="ARBA" id="ARBA00023163"/>
    </source>
</evidence>
<feature type="domain" description="RNA polymerase sigma factor 70 region 4 type 2" evidence="6">
    <location>
        <begin position="117"/>
        <end position="169"/>
    </location>
</feature>
<comment type="similarity">
    <text evidence="1">Belongs to the sigma-70 factor family. ECF subfamily.</text>
</comment>
<dbReference type="InterPro" id="IPR013249">
    <property type="entry name" value="RNA_pol_sigma70_r4_t2"/>
</dbReference>
<dbReference type="Gene3D" id="1.10.10.10">
    <property type="entry name" value="Winged helix-like DNA-binding domain superfamily/Winged helix DNA-binding domain"/>
    <property type="match status" value="1"/>
</dbReference>
<evidence type="ECO:0000313" key="7">
    <source>
        <dbReference type="EMBL" id="MCK9815267.1"/>
    </source>
</evidence>
<dbReference type="SUPFAM" id="SSF88659">
    <property type="entry name" value="Sigma3 and sigma4 domains of RNA polymerase sigma factors"/>
    <property type="match status" value="1"/>
</dbReference>
<dbReference type="Pfam" id="PF08281">
    <property type="entry name" value="Sigma70_r4_2"/>
    <property type="match status" value="1"/>
</dbReference>
<dbReference type="NCBIfam" id="TIGR02937">
    <property type="entry name" value="sigma70-ECF"/>
    <property type="match status" value="1"/>
</dbReference>
<dbReference type="Gene3D" id="1.10.1740.10">
    <property type="match status" value="1"/>
</dbReference>
<evidence type="ECO:0000259" key="6">
    <source>
        <dbReference type="Pfam" id="PF08281"/>
    </source>
</evidence>
<feature type="domain" description="RNA polymerase sigma-70 region 2" evidence="5">
    <location>
        <begin position="17"/>
        <end position="86"/>
    </location>
</feature>
<keyword evidence="3" id="KW-0731">Sigma factor</keyword>
<dbReference type="InterPro" id="IPR039425">
    <property type="entry name" value="RNA_pol_sigma-70-like"/>
</dbReference>
<reference evidence="7 8" key="2">
    <citation type="journal article" date="2023" name="Plant Pathol.">
        <title>Dismantling and reorganizing Pseudomonas marginalis sensu#lato.</title>
        <authorList>
            <person name="Sawada H."/>
            <person name="Fujikawa T."/>
            <person name="Satou M."/>
        </authorList>
    </citation>
    <scope>NUCLEOTIDE SEQUENCE [LARGE SCALE GENOMIC DNA]</scope>
    <source>
        <strain evidence="7 8">MAFF 302046</strain>
    </source>
</reference>
<evidence type="ECO:0000256" key="3">
    <source>
        <dbReference type="ARBA" id="ARBA00023082"/>
    </source>
</evidence>
<dbReference type="PANTHER" id="PTHR43133">
    <property type="entry name" value="RNA POLYMERASE ECF-TYPE SIGMA FACTO"/>
    <property type="match status" value="1"/>
</dbReference>
<dbReference type="NCBIfam" id="NF009180">
    <property type="entry name" value="PRK12528.1"/>
    <property type="match status" value="1"/>
</dbReference>
<organism evidence="7 8">
    <name type="scientific">Pseudomonas morbosilactucae</name>
    <dbReference type="NCBI Taxonomy" id="2938197"/>
    <lineage>
        <taxon>Bacteria</taxon>
        <taxon>Pseudomonadati</taxon>
        <taxon>Pseudomonadota</taxon>
        <taxon>Gammaproteobacteria</taxon>
        <taxon>Pseudomonadales</taxon>
        <taxon>Pseudomonadaceae</taxon>
        <taxon>Pseudomonas</taxon>
    </lineage>
</organism>
<dbReference type="SUPFAM" id="SSF88946">
    <property type="entry name" value="Sigma2 domain of RNA polymerase sigma factors"/>
    <property type="match status" value="1"/>
</dbReference>
<comment type="caution">
    <text evidence="7">The sequence shown here is derived from an EMBL/GenBank/DDBJ whole genome shotgun (WGS) entry which is preliminary data.</text>
</comment>
<gene>
    <name evidence="7" type="ORF">M1B35_14285</name>
</gene>
<keyword evidence="2" id="KW-0805">Transcription regulation</keyword>
<dbReference type="InterPro" id="IPR014284">
    <property type="entry name" value="RNA_pol_sigma-70_dom"/>
</dbReference>
<evidence type="ECO:0000259" key="5">
    <source>
        <dbReference type="Pfam" id="PF04542"/>
    </source>
</evidence>
<dbReference type="InterPro" id="IPR036388">
    <property type="entry name" value="WH-like_DNA-bd_sf"/>
</dbReference>
<evidence type="ECO:0000313" key="8">
    <source>
        <dbReference type="Proteomes" id="UP001155163"/>
    </source>
</evidence>
<protein>
    <submittedName>
        <fullName evidence="7">Sigma-70 family RNA polymerase sigma factor</fullName>
    </submittedName>
</protein>
<dbReference type="InterPro" id="IPR013325">
    <property type="entry name" value="RNA_pol_sigma_r2"/>
</dbReference>